<comment type="similarity">
    <text evidence="2">Belongs to the OmpP1/FadL family.</text>
</comment>
<evidence type="ECO:0000256" key="8">
    <source>
        <dbReference type="SAM" id="SignalP"/>
    </source>
</evidence>
<keyword evidence="10" id="KW-1185">Reference proteome</keyword>
<keyword evidence="6" id="KW-0472">Membrane</keyword>
<evidence type="ECO:0000256" key="2">
    <source>
        <dbReference type="ARBA" id="ARBA00008163"/>
    </source>
</evidence>
<evidence type="ECO:0000313" key="9">
    <source>
        <dbReference type="EMBL" id="SFC70556.1"/>
    </source>
</evidence>
<name>A0A1I1LC54_9SPHI</name>
<feature type="chain" id="PRO_5011640957" description="Outer membrane protein transport protein (OMPP1/FadL/TodX)" evidence="8">
    <location>
        <begin position="23"/>
        <end position="528"/>
    </location>
</feature>
<proteinExistence type="inferred from homology"/>
<evidence type="ECO:0008006" key="11">
    <source>
        <dbReference type="Google" id="ProtNLM"/>
    </source>
</evidence>
<evidence type="ECO:0000256" key="3">
    <source>
        <dbReference type="ARBA" id="ARBA00022452"/>
    </source>
</evidence>
<dbReference type="PANTHER" id="PTHR35093">
    <property type="entry name" value="OUTER MEMBRANE PROTEIN NMB0088-RELATED"/>
    <property type="match status" value="1"/>
</dbReference>
<organism evidence="9 10">
    <name type="scientific">Parapedobacter composti</name>
    <dbReference type="NCBI Taxonomy" id="623281"/>
    <lineage>
        <taxon>Bacteria</taxon>
        <taxon>Pseudomonadati</taxon>
        <taxon>Bacteroidota</taxon>
        <taxon>Sphingobacteriia</taxon>
        <taxon>Sphingobacteriales</taxon>
        <taxon>Sphingobacteriaceae</taxon>
        <taxon>Parapedobacter</taxon>
    </lineage>
</organism>
<dbReference type="RefSeq" id="WP_090974793.1">
    <property type="nucleotide sequence ID" value="NZ_FOLL01000020.1"/>
</dbReference>
<evidence type="ECO:0000256" key="6">
    <source>
        <dbReference type="ARBA" id="ARBA00023136"/>
    </source>
</evidence>
<evidence type="ECO:0000313" key="10">
    <source>
        <dbReference type="Proteomes" id="UP000199577"/>
    </source>
</evidence>
<comment type="subcellular location">
    <subcellularLocation>
        <location evidence="1">Cell outer membrane</location>
        <topology evidence="1">Multi-pass membrane protein</topology>
    </subcellularLocation>
</comment>
<dbReference type="PANTHER" id="PTHR35093:SF8">
    <property type="entry name" value="OUTER MEMBRANE PROTEIN NMB0088-RELATED"/>
    <property type="match status" value="1"/>
</dbReference>
<dbReference type="Gene3D" id="2.40.160.60">
    <property type="entry name" value="Outer membrane protein transport protein (OMPP1/FadL/TodX)"/>
    <property type="match status" value="1"/>
</dbReference>
<evidence type="ECO:0000256" key="5">
    <source>
        <dbReference type="ARBA" id="ARBA00022729"/>
    </source>
</evidence>
<dbReference type="GO" id="GO:0015483">
    <property type="term" value="F:long-chain fatty acid transporting porin activity"/>
    <property type="evidence" value="ECO:0007669"/>
    <property type="project" value="TreeGrafter"/>
</dbReference>
<keyword evidence="3" id="KW-1134">Transmembrane beta strand</keyword>
<dbReference type="OrthoDB" id="9765571at2"/>
<evidence type="ECO:0000256" key="7">
    <source>
        <dbReference type="ARBA" id="ARBA00023237"/>
    </source>
</evidence>
<evidence type="ECO:0000256" key="1">
    <source>
        <dbReference type="ARBA" id="ARBA00004571"/>
    </source>
</evidence>
<evidence type="ECO:0000256" key="4">
    <source>
        <dbReference type="ARBA" id="ARBA00022692"/>
    </source>
</evidence>
<dbReference type="AlphaFoldDB" id="A0A1I1LC54"/>
<accession>A0A1I1LC54</accession>
<dbReference type="EMBL" id="FOLL01000020">
    <property type="protein sequence ID" value="SFC70556.1"/>
    <property type="molecule type" value="Genomic_DNA"/>
</dbReference>
<gene>
    <name evidence="9" type="ORF">SAMN05421747_12040</name>
</gene>
<dbReference type="InterPro" id="IPR005017">
    <property type="entry name" value="OMPP1/FadL/TodX"/>
</dbReference>
<keyword evidence="7" id="KW-0998">Cell outer membrane</keyword>
<dbReference type="Proteomes" id="UP000199577">
    <property type="component" value="Unassembled WGS sequence"/>
</dbReference>
<reference evidence="9 10" key="1">
    <citation type="submission" date="2016-10" db="EMBL/GenBank/DDBJ databases">
        <authorList>
            <person name="de Groot N.N."/>
        </authorList>
    </citation>
    <scope>NUCLEOTIDE SEQUENCE [LARGE SCALE GENOMIC DNA]</scope>
    <source>
        <strain evidence="9 10">DSM 22900</strain>
    </source>
</reference>
<keyword evidence="5 8" id="KW-0732">Signal</keyword>
<dbReference type="STRING" id="623281.SAMN05421747_12040"/>
<sequence>MHIKRIIPITLLLSASAIVAEAQYLQDVLRYSQPEQGATARFRGLGNAQTALGGDLSSISGNPAGLGFFGQSDISISFDYLNDVNKAGYFGTSSQNAVDRLGISQVGAVFHIPTRRPRGNSLTSGWLNFNLGIGYAKTNNFNTKIGYSGENPSSTFAHFLADEIDYNGSMLGEFGYASYLVDFNGMNPNDTYHYPIALEGNNFQENIYTQTGTQSETNFSFGANYSNRFYIGASVGFAAFNYTSRQLFKELGYTKTVSDIHPDNPNSEFLDPASDANMILDAEYDLAYDFDQIARGRGINAKIGFIYKPLPYLNIGFTAASPTWYNVTDDTQELLDVLYYDNAQATEPFHEYYSSEDDGLYYLEYRLRTPYRLTGGLSAVLSQGLISADIEYVDYSSMHFSASDALPLSEKTRVDNDMADGIANTYTGAVNFRIGGEYLLADNLLARAGYGHNGSPYKDQKLTSQTVSGGLGYRHNNMYIDATYQHFSQSYENNPYTVSDWWGADVPTPAASVKNSRSSVFLTLGFKF</sequence>
<keyword evidence="4" id="KW-0812">Transmembrane</keyword>
<feature type="signal peptide" evidence="8">
    <location>
        <begin position="1"/>
        <end position="22"/>
    </location>
</feature>
<dbReference type="SUPFAM" id="SSF56935">
    <property type="entry name" value="Porins"/>
    <property type="match status" value="1"/>
</dbReference>
<dbReference type="GO" id="GO:0009279">
    <property type="term" value="C:cell outer membrane"/>
    <property type="evidence" value="ECO:0007669"/>
    <property type="project" value="UniProtKB-SubCell"/>
</dbReference>
<protein>
    <recommendedName>
        <fullName evidence="11">Outer membrane protein transport protein (OMPP1/FadL/TodX)</fullName>
    </recommendedName>
</protein>